<feature type="compositionally biased region" description="Basic and acidic residues" evidence="1">
    <location>
        <begin position="40"/>
        <end position="49"/>
    </location>
</feature>
<organism evidence="2 3">
    <name type="scientific">Prunus dulcis</name>
    <name type="common">Almond</name>
    <name type="synonym">Amygdalus dulcis</name>
    <dbReference type="NCBI Taxonomy" id="3755"/>
    <lineage>
        <taxon>Eukaryota</taxon>
        <taxon>Viridiplantae</taxon>
        <taxon>Streptophyta</taxon>
        <taxon>Embryophyta</taxon>
        <taxon>Tracheophyta</taxon>
        <taxon>Spermatophyta</taxon>
        <taxon>Magnoliopsida</taxon>
        <taxon>eudicotyledons</taxon>
        <taxon>Gunneridae</taxon>
        <taxon>Pentapetalae</taxon>
        <taxon>rosids</taxon>
        <taxon>fabids</taxon>
        <taxon>Rosales</taxon>
        <taxon>Rosaceae</taxon>
        <taxon>Amygdaloideae</taxon>
        <taxon>Amygdaleae</taxon>
        <taxon>Prunus</taxon>
    </lineage>
</organism>
<evidence type="ECO:0000313" key="2">
    <source>
        <dbReference type="EMBL" id="KAI5350661.1"/>
    </source>
</evidence>
<evidence type="ECO:0000313" key="3">
    <source>
        <dbReference type="Proteomes" id="UP001054821"/>
    </source>
</evidence>
<dbReference type="AlphaFoldDB" id="A0AAD4ZMA0"/>
<name>A0AAD4ZMA0_PRUDU</name>
<gene>
    <name evidence="2" type="ORF">L3X38_003552</name>
</gene>
<keyword evidence="3" id="KW-1185">Reference proteome</keyword>
<dbReference type="EMBL" id="JAJFAZ020000001">
    <property type="protein sequence ID" value="KAI5350661.1"/>
    <property type="molecule type" value="Genomic_DNA"/>
</dbReference>
<feature type="region of interest" description="Disordered" evidence="1">
    <location>
        <begin position="31"/>
        <end position="69"/>
    </location>
</feature>
<accession>A0AAD4ZMA0</accession>
<evidence type="ECO:0000256" key="1">
    <source>
        <dbReference type="SAM" id="MobiDB-lite"/>
    </source>
</evidence>
<protein>
    <submittedName>
        <fullName evidence="2">Uncharacterized protein</fullName>
    </submittedName>
</protein>
<dbReference type="Proteomes" id="UP001054821">
    <property type="component" value="Chromosome 1"/>
</dbReference>
<reference evidence="2 3" key="1">
    <citation type="journal article" date="2022" name="G3 (Bethesda)">
        <title>Whole-genome sequence and methylome profiling of the almond [Prunus dulcis (Mill.) D.A. Webb] cultivar 'Nonpareil'.</title>
        <authorList>
            <person name="D'Amico-Willman K.M."/>
            <person name="Ouma W.Z."/>
            <person name="Meulia T."/>
            <person name="Sideli G.M."/>
            <person name="Gradziel T.M."/>
            <person name="Fresnedo-Ramirez J."/>
        </authorList>
    </citation>
    <scope>NUCLEOTIDE SEQUENCE [LARGE SCALE GENOMIC DNA]</scope>
    <source>
        <strain evidence="2">Clone GOH B32 T37-40</strain>
    </source>
</reference>
<feature type="compositionally biased region" description="Basic and acidic residues" evidence="1">
    <location>
        <begin position="60"/>
        <end position="69"/>
    </location>
</feature>
<comment type="caution">
    <text evidence="2">The sequence shown here is derived from an EMBL/GenBank/DDBJ whole genome shotgun (WGS) entry which is preliminary data.</text>
</comment>
<sequence length="82" mass="9258">MASSFPSSLDLNLAPPTQTWAQGVAPLEVFENSGKRKRDHERNSRERGVIIRASSDEPQEAMRENSREEIQRAKLKAPIVEL</sequence>
<proteinExistence type="predicted"/>